<evidence type="ECO:0000256" key="16">
    <source>
        <dbReference type="ARBA" id="ARBA00023180"/>
    </source>
</evidence>
<keyword evidence="10" id="KW-0430">Lectin</keyword>
<keyword evidence="5" id="KW-0244">Early protein</keyword>
<evidence type="ECO:0000256" key="21">
    <source>
        <dbReference type="ARBA" id="ARBA00032225"/>
    </source>
</evidence>
<dbReference type="RefSeq" id="YP_006272971.1">
    <property type="nucleotide sequence ID" value="NC_017825.1"/>
</dbReference>
<keyword evidence="14 23" id="KW-0472">Membrane</keyword>
<keyword evidence="7" id="KW-0945">Host-virus interaction</keyword>
<dbReference type="InterPro" id="IPR006965">
    <property type="entry name" value="Adenovirus_Gp19K"/>
</dbReference>
<feature type="transmembrane region" description="Helical" evidence="23">
    <location>
        <begin position="141"/>
        <end position="164"/>
    </location>
</feature>
<evidence type="ECO:0000256" key="7">
    <source>
        <dbReference type="ARBA" id="ARBA00022581"/>
    </source>
</evidence>
<reference evidence="24 25" key="1">
    <citation type="journal article" date="2012" name="PLoS ONE">
        <title>A novel chimpanzee adenovirus vector with low human seroprevalence: improved systems for vector derivation and comparative immunogenicity.</title>
        <authorList>
            <person name="Dicks M.D."/>
            <person name="Spencer A.J."/>
            <person name="Edwards N.J."/>
            <person name="Wadell G."/>
            <person name="Bojang K."/>
            <person name="Gilbert S.C."/>
            <person name="Hill A.V."/>
            <person name="Cottingham M.G."/>
        </authorList>
    </citation>
    <scope>NUCLEOTIDE SEQUENCE [LARGE SCALE GENOMIC DNA]</scope>
</reference>
<dbReference type="Pfam" id="PF04881">
    <property type="entry name" value="Adeno_GP19K"/>
    <property type="match status" value="1"/>
</dbReference>
<keyword evidence="12 23" id="KW-1133">Transmembrane helix</keyword>
<evidence type="ECO:0000256" key="5">
    <source>
        <dbReference type="ARBA" id="ARBA00022518"/>
    </source>
</evidence>
<evidence type="ECO:0000256" key="19">
    <source>
        <dbReference type="ARBA" id="ARBA00025671"/>
    </source>
</evidence>
<dbReference type="OrthoDB" id="38182at10239"/>
<evidence type="ECO:0000313" key="24">
    <source>
        <dbReference type="EMBL" id="AEW43628.1"/>
    </source>
</evidence>
<evidence type="ECO:0000256" key="12">
    <source>
        <dbReference type="ARBA" id="ARBA00022989"/>
    </source>
</evidence>
<evidence type="ECO:0000256" key="2">
    <source>
        <dbReference type="ARBA" id="ARBA00008527"/>
    </source>
</evidence>
<evidence type="ECO:0000256" key="17">
    <source>
        <dbReference type="ARBA" id="ARBA00023184"/>
    </source>
</evidence>
<accession>G9G862</accession>
<evidence type="ECO:0000313" key="25">
    <source>
        <dbReference type="Proteomes" id="UP000110857"/>
    </source>
</evidence>
<keyword evidence="6" id="KW-1080">Inhibition of host adaptive immune response by virus</keyword>
<keyword evidence="8 23" id="KW-0812">Transmembrane</keyword>
<dbReference type="GO" id="GO:0005537">
    <property type="term" value="F:D-mannose binding"/>
    <property type="evidence" value="ECO:0007669"/>
    <property type="project" value="UniProtKB-KW"/>
</dbReference>
<evidence type="ECO:0000256" key="20">
    <source>
        <dbReference type="ARBA" id="ARBA00030196"/>
    </source>
</evidence>
<evidence type="ECO:0000256" key="13">
    <source>
        <dbReference type="ARBA" id="ARBA00023035"/>
    </source>
</evidence>
<dbReference type="SMR" id="G9G862"/>
<comment type="similarity">
    <text evidence="2">Belongs to the adenoviridae E19 family.</text>
</comment>
<dbReference type="Gene3D" id="2.60.40.3530">
    <property type="match status" value="1"/>
</dbReference>
<evidence type="ECO:0000256" key="15">
    <source>
        <dbReference type="ARBA" id="ARBA00023157"/>
    </source>
</evidence>
<dbReference type="Proteomes" id="UP000110857">
    <property type="component" value="Genome"/>
</dbReference>
<name>G9G862_9ADEN</name>
<keyword evidence="17" id="KW-1038">Host endoplasmic reticulum</keyword>
<sequence length="176" mass="19466">MGKITLVCGVLVTVVLSILGGGSAAVVTEKKADPCLTFNPDKCRLSFQPDGNRCAVLIKCGWECESVLVQYKNKTWNNTLASTWQPGDPEWYTVSVPGADGSLRTVNNTFIFEHMCETAMFMSKQYGMWPPRKENIVVFSIAYSACTVLITAIVCLSIHMLIAIRPRNNAEKEKQP</sequence>
<dbReference type="InterPro" id="IPR038710">
    <property type="entry name" value="Adenovirus_Gp19K_sf"/>
</dbReference>
<evidence type="ECO:0000256" key="18">
    <source>
        <dbReference type="ARBA" id="ARBA00023280"/>
    </source>
</evidence>
<evidence type="ECO:0000256" key="9">
    <source>
        <dbReference type="ARBA" id="ARBA00022729"/>
    </source>
</evidence>
<keyword evidence="18" id="KW-0899">Viral immunoevasion</keyword>
<keyword evidence="4" id="KW-1108">Inhibition of host tapasin by virus</keyword>
<dbReference type="KEGG" id="vg:12657126"/>
<evidence type="ECO:0000256" key="3">
    <source>
        <dbReference type="ARBA" id="ARBA00018654"/>
    </source>
</evidence>
<organism evidence="24 25">
    <name type="scientific">Chimpanzee adenovirus Y25</name>
    <dbReference type="NCBI Taxonomy" id="1123958"/>
    <lineage>
        <taxon>Viruses</taxon>
        <taxon>Varidnaviria</taxon>
        <taxon>Bamfordvirae</taxon>
        <taxon>Preplasmiviricota</taxon>
        <taxon>Polisuviricotina</taxon>
        <taxon>Pharingeaviricetes</taxon>
        <taxon>Rowavirales</taxon>
        <taxon>Adenoviridae</taxon>
        <taxon>Mastadenovirus</taxon>
        <taxon>Mastadenovirus exoticum</taxon>
        <taxon>Human mastadenovirus E</taxon>
    </lineage>
</organism>
<evidence type="ECO:0000256" key="11">
    <source>
        <dbReference type="ARBA" id="ARBA00022870"/>
    </source>
</evidence>
<keyword evidence="11" id="KW-1043">Host membrane</keyword>
<keyword evidence="9" id="KW-0732">Signal</keyword>
<comment type="subcellular location">
    <subcellularLocation>
        <location evidence="1">Host endoplasmic reticulum membrane</location>
        <topology evidence="1">Single-pass type I membrane protein</topology>
    </subcellularLocation>
</comment>
<proteinExistence type="inferred from homology"/>
<evidence type="ECO:0000256" key="6">
    <source>
        <dbReference type="ARBA" id="ARBA00022560"/>
    </source>
</evidence>
<evidence type="ECO:0000256" key="14">
    <source>
        <dbReference type="ARBA" id="ARBA00023136"/>
    </source>
</evidence>
<evidence type="ECO:0000256" key="23">
    <source>
        <dbReference type="SAM" id="Phobius"/>
    </source>
</evidence>
<evidence type="ECO:0000256" key="22">
    <source>
        <dbReference type="ARBA" id="ARBA00032751"/>
    </source>
</evidence>
<comment type="function">
    <text evidence="19">Binds and retains class I heavy chains in the endoplasmic reticulum during the early period of virus infection, thereby impairing their transport to the cell surface. Also delays the expression of class I alleles that it cannot affect by direct retention. Binds transporters associated with antigen processing (TAP) and acts as a tapasin inhibitor, preventing class I/TAP association. In consequence, infected cells are masked for immune recognition by cytotoxic T-lymphocytes.</text>
</comment>
<evidence type="ECO:0000256" key="8">
    <source>
        <dbReference type="ARBA" id="ARBA00022692"/>
    </source>
</evidence>
<dbReference type="GeneID" id="12657126"/>
<dbReference type="GO" id="GO:0044167">
    <property type="term" value="C:host cell endoplasmic reticulum membrane"/>
    <property type="evidence" value="ECO:0007669"/>
    <property type="project" value="UniProtKB-SubCell"/>
</dbReference>
<keyword evidence="16" id="KW-0325">Glycoprotein</keyword>
<evidence type="ECO:0000256" key="1">
    <source>
        <dbReference type="ARBA" id="ARBA00004482"/>
    </source>
</evidence>
<keyword evidence="13" id="KW-0465">Mannose-binding</keyword>
<evidence type="ECO:0000256" key="4">
    <source>
        <dbReference type="ARBA" id="ARBA00022476"/>
    </source>
</evidence>
<protein>
    <recommendedName>
        <fullName evidence="3">Early E3 18.5 kDa glycoprotein</fullName>
    </recommendedName>
    <alternativeName>
        <fullName evidence="20">E3-19K</fullName>
    </alternativeName>
    <alternativeName>
        <fullName evidence="22">E3gp 19 kDa</fullName>
    </alternativeName>
    <alternativeName>
        <fullName evidence="21">GP19K</fullName>
    </alternativeName>
</protein>
<keyword evidence="15" id="KW-1015">Disulfide bond</keyword>
<dbReference type="GO" id="GO:0046776">
    <property type="term" value="P:symbiont-mediated suppression of host antigen processing and presentation of peptide antigen via MHC class I"/>
    <property type="evidence" value="ECO:0007669"/>
    <property type="project" value="UniProtKB-KW"/>
</dbReference>
<evidence type="ECO:0000256" key="10">
    <source>
        <dbReference type="ARBA" id="ARBA00022734"/>
    </source>
</evidence>
<dbReference type="EMBL" id="JN254802">
    <property type="protein sequence ID" value="AEW43628.1"/>
    <property type="molecule type" value="Genomic_DNA"/>
</dbReference>